<gene>
    <name evidence="1" type="ORF">JOF48_000541</name>
</gene>
<accession>A0ABS4YSH4</accession>
<sequence length="51" mass="5691">MTGALESALAFVFTWRSILWLARGKFPFTGSLAALSRVTGYYQINFAICRS</sequence>
<dbReference type="EMBL" id="JAGIOI010000001">
    <property type="protein sequence ID" value="MBP2411742.1"/>
    <property type="molecule type" value="Genomic_DNA"/>
</dbReference>
<name>A0ABS4YSH4_9MICC</name>
<proteinExistence type="predicted"/>
<evidence type="ECO:0000313" key="1">
    <source>
        <dbReference type="EMBL" id="MBP2411742.1"/>
    </source>
</evidence>
<reference evidence="1 2" key="1">
    <citation type="submission" date="2021-03" db="EMBL/GenBank/DDBJ databases">
        <title>Sequencing the genomes of 1000 actinobacteria strains.</title>
        <authorList>
            <person name="Klenk H.-P."/>
        </authorList>
    </citation>
    <scope>NUCLEOTIDE SEQUENCE [LARGE SCALE GENOMIC DNA]</scope>
    <source>
        <strain evidence="1 2">DSM 16005</strain>
    </source>
</reference>
<organism evidence="1 2">
    <name type="scientific">Arthrobacter stackebrandtii</name>
    <dbReference type="NCBI Taxonomy" id="272161"/>
    <lineage>
        <taxon>Bacteria</taxon>
        <taxon>Bacillati</taxon>
        <taxon>Actinomycetota</taxon>
        <taxon>Actinomycetes</taxon>
        <taxon>Micrococcales</taxon>
        <taxon>Micrococcaceae</taxon>
        <taxon>Arthrobacter</taxon>
    </lineage>
</organism>
<keyword evidence="2" id="KW-1185">Reference proteome</keyword>
<protein>
    <submittedName>
        <fullName evidence="1">Uncharacterized protein</fullName>
    </submittedName>
</protein>
<comment type="caution">
    <text evidence="1">The sequence shown here is derived from an EMBL/GenBank/DDBJ whole genome shotgun (WGS) entry which is preliminary data.</text>
</comment>
<evidence type="ECO:0000313" key="2">
    <source>
        <dbReference type="Proteomes" id="UP000711614"/>
    </source>
</evidence>
<dbReference type="Proteomes" id="UP000711614">
    <property type="component" value="Unassembled WGS sequence"/>
</dbReference>